<protein>
    <submittedName>
        <fullName evidence="1">Uncharacterized protein</fullName>
    </submittedName>
</protein>
<dbReference type="STRING" id="225937.HP15_3406"/>
<proteinExistence type="predicted"/>
<name>E4PFA0_MARAH</name>
<dbReference type="AlphaFoldDB" id="E4PFA0"/>
<dbReference type="EMBL" id="CP001978">
    <property type="protein sequence ID" value="ADP99170.1"/>
    <property type="molecule type" value="Genomic_DNA"/>
</dbReference>
<accession>E4PFA0</accession>
<dbReference type="HOGENOM" id="CLU_3312404_0_0_6"/>
<reference evidence="1 2" key="1">
    <citation type="journal article" date="2010" name="Stand. Genomic Sci.">
        <title>Complete genome sequence of Marinobacter adhaerens type strain (HP15), a diatom-interacting marine microorganism.</title>
        <authorList>
            <person name="Gardes A."/>
            <person name="Kaeppel E."/>
            <person name="Shehzad A."/>
            <person name="Seebah S."/>
            <person name="Teeling H."/>
            <person name="Yarza P."/>
            <person name="Glockner F.O."/>
            <person name="Grossart H.P."/>
            <person name="Ullrich M.S."/>
        </authorList>
    </citation>
    <scope>NUCLEOTIDE SEQUENCE [LARGE SCALE GENOMIC DNA]</scope>
    <source>
        <strain evidence="2">DSM 23420 / HP15</strain>
    </source>
</reference>
<organism evidence="1 2">
    <name type="scientific">Marinobacter adhaerens (strain DSM 23420 / HP15)</name>
    <dbReference type="NCBI Taxonomy" id="225937"/>
    <lineage>
        <taxon>Bacteria</taxon>
        <taxon>Pseudomonadati</taxon>
        <taxon>Pseudomonadota</taxon>
        <taxon>Gammaproteobacteria</taxon>
        <taxon>Pseudomonadales</taxon>
        <taxon>Marinobacteraceae</taxon>
        <taxon>Marinobacter</taxon>
    </lineage>
</organism>
<dbReference type="KEGG" id="mad:HP15_3406"/>
<dbReference type="PATRIC" id="fig|225937.3.peg.3433"/>
<gene>
    <name evidence="1" type="ordered locus">HP15_3406</name>
</gene>
<evidence type="ECO:0000313" key="1">
    <source>
        <dbReference type="EMBL" id="ADP99170.1"/>
    </source>
</evidence>
<dbReference type="Proteomes" id="UP000007077">
    <property type="component" value="Chromosome"/>
</dbReference>
<reference evidence="2" key="2">
    <citation type="submission" date="2010-02" db="EMBL/GenBank/DDBJ databases">
        <title>Complete genome sequence of Marinobacter adhaerens type strain (HP15).</title>
        <authorList>
            <person name="Gaerdes A.A.M."/>
            <person name="Kaeppel E."/>
            <person name="Shezad A."/>
            <person name="Seebah S."/>
            <person name="Teeling H."/>
            <person name="Yarza P."/>
            <person name="Gloeckner F.O."/>
            <person name="Ullrich M.S."/>
        </authorList>
    </citation>
    <scope>NUCLEOTIDE SEQUENCE [LARGE SCALE GENOMIC DNA]</scope>
    <source>
        <strain evidence="2">DSM 23420 / HP15</strain>
    </source>
</reference>
<evidence type="ECO:0000313" key="2">
    <source>
        <dbReference type="Proteomes" id="UP000007077"/>
    </source>
</evidence>
<sequence>MTHLLATDGFTLDSNFRSGTNKQFHKSEFCRVAYCTERP</sequence>